<evidence type="ECO:0000313" key="4">
    <source>
        <dbReference type="RefSeq" id="XP_020997330.2"/>
    </source>
</evidence>
<dbReference type="Gene3D" id="3.40.50.1820">
    <property type="entry name" value="alpha/beta hydrolase"/>
    <property type="match status" value="1"/>
</dbReference>
<reference evidence="4" key="2">
    <citation type="submission" date="2025-08" db="UniProtKB">
        <authorList>
            <consortium name="RefSeq"/>
        </authorList>
    </citation>
    <scope>IDENTIFICATION</scope>
    <source>
        <tissue evidence="4">Whole plant</tissue>
    </source>
</reference>
<gene>
    <name evidence="4" type="primary">LOC110280581</name>
</gene>
<evidence type="ECO:0000256" key="1">
    <source>
        <dbReference type="ARBA" id="ARBA00009431"/>
    </source>
</evidence>
<dbReference type="KEGG" id="adu:110280581"/>
<dbReference type="GO" id="GO:0006508">
    <property type="term" value="P:proteolysis"/>
    <property type="evidence" value="ECO:0007669"/>
    <property type="project" value="InterPro"/>
</dbReference>
<dbReference type="RefSeq" id="XP_020997330.2">
    <property type="nucleotide sequence ID" value="XM_021141671.2"/>
</dbReference>
<keyword evidence="2" id="KW-0732">Signal</keyword>
<reference evidence="3" key="1">
    <citation type="journal article" date="2016" name="Nat. Genet.">
        <title>The genome sequences of Arachis duranensis and Arachis ipaensis, the diploid ancestors of cultivated peanut.</title>
        <authorList>
            <person name="Bertioli D.J."/>
            <person name="Cannon S.B."/>
            <person name="Froenicke L."/>
            <person name="Huang G."/>
            <person name="Farmer A.D."/>
            <person name="Cannon E.K."/>
            <person name="Liu X."/>
            <person name="Gao D."/>
            <person name="Clevenger J."/>
            <person name="Dash S."/>
            <person name="Ren L."/>
            <person name="Moretzsohn M.C."/>
            <person name="Shirasawa K."/>
            <person name="Huang W."/>
            <person name="Vidigal B."/>
            <person name="Abernathy B."/>
            <person name="Chu Y."/>
            <person name="Niederhuth C.E."/>
            <person name="Umale P."/>
            <person name="Araujo A.C."/>
            <person name="Kozik A."/>
            <person name="Kim K.D."/>
            <person name="Burow M.D."/>
            <person name="Varshney R.K."/>
            <person name="Wang X."/>
            <person name="Zhang X."/>
            <person name="Barkley N."/>
            <person name="Guimaraes P.M."/>
            <person name="Isobe S."/>
            <person name="Guo B."/>
            <person name="Liao B."/>
            <person name="Stalker H.T."/>
            <person name="Schmitz R.J."/>
            <person name="Scheffler B.E."/>
            <person name="Leal-Bertioli S.C."/>
            <person name="Xun X."/>
            <person name="Jackson S.A."/>
            <person name="Michelmore R."/>
            <person name="Ozias-Akins P."/>
        </authorList>
    </citation>
    <scope>NUCLEOTIDE SEQUENCE [LARGE SCALE GENOMIC DNA]</scope>
    <source>
        <strain evidence="3">cv. V14167</strain>
    </source>
</reference>
<dbReference type="InterPro" id="IPR001563">
    <property type="entry name" value="Peptidase_S10"/>
</dbReference>
<dbReference type="GeneID" id="110280581"/>
<dbReference type="PANTHER" id="PTHR11802:SF346">
    <property type="entry name" value="CARBOXYPEPTIDASE"/>
    <property type="match status" value="1"/>
</dbReference>
<evidence type="ECO:0000313" key="3">
    <source>
        <dbReference type="Proteomes" id="UP000515211"/>
    </source>
</evidence>
<comment type="similarity">
    <text evidence="1">Belongs to the peptidase S10 family.</text>
</comment>
<feature type="chain" id="PRO_5039214801" evidence="2">
    <location>
        <begin position="31"/>
        <end position="173"/>
    </location>
</feature>
<dbReference type="GO" id="GO:0016747">
    <property type="term" value="F:acyltransferase activity, transferring groups other than amino-acyl groups"/>
    <property type="evidence" value="ECO:0007669"/>
    <property type="project" value="TreeGrafter"/>
</dbReference>
<dbReference type="Proteomes" id="UP000515211">
    <property type="component" value="Chromosome 4"/>
</dbReference>
<dbReference type="PRINTS" id="PR00724">
    <property type="entry name" value="CRBOXYPTASEC"/>
</dbReference>
<evidence type="ECO:0000256" key="2">
    <source>
        <dbReference type="SAM" id="SignalP"/>
    </source>
</evidence>
<protein>
    <submittedName>
        <fullName evidence="4">Serine carboxypeptidase-like 20</fullName>
    </submittedName>
</protein>
<organism evidence="3 4">
    <name type="scientific">Arachis duranensis</name>
    <name type="common">Wild peanut</name>
    <dbReference type="NCBI Taxonomy" id="130453"/>
    <lineage>
        <taxon>Eukaryota</taxon>
        <taxon>Viridiplantae</taxon>
        <taxon>Streptophyta</taxon>
        <taxon>Embryophyta</taxon>
        <taxon>Tracheophyta</taxon>
        <taxon>Spermatophyta</taxon>
        <taxon>Magnoliopsida</taxon>
        <taxon>eudicotyledons</taxon>
        <taxon>Gunneridae</taxon>
        <taxon>Pentapetalae</taxon>
        <taxon>rosids</taxon>
        <taxon>fabids</taxon>
        <taxon>Fabales</taxon>
        <taxon>Fabaceae</taxon>
        <taxon>Papilionoideae</taxon>
        <taxon>50 kb inversion clade</taxon>
        <taxon>dalbergioids sensu lato</taxon>
        <taxon>Dalbergieae</taxon>
        <taxon>Pterocarpus clade</taxon>
        <taxon>Arachis</taxon>
    </lineage>
</organism>
<dbReference type="PANTHER" id="PTHR11802">
    <property type="entry name" value="SERINE PROTEASE FAMILY S10 SERINE CARBOXYPEPTIDASE"/>
    <property type="match status" value="1"/>
</dbReference>
<dbReference type="Pfam" id="PF00450">
    <property type="entry name" value="Peptidase_S10"/>
    <property type="match status" value="1"/>
</dbReference>
<dbReference type="GO" id="GO:0019748">
    <property type="term" value="P:secondary metabolic process"/>
    <property type="evidence" value="ECO:0007669"/>
    <property type="project" value="TreeGrafter"/>
</dbReference>
<keyword evidence="3" id="KW-1185">Reference proteome</keyword>
<proteinExistence type="inferred from homology"/>
<accession>A0A6P5NLA5</accession>
<dbReference type="SUPFAM" id="SSF53474">
    <property type="entry name" value="alpha/beta-Hydrolases"/>
    <property type="match status" value="1"/>
</dbReference>
<sequence length="173" mass="19043">MANNSILSSSLICCLLFLLLNHHYWIFVEAAPSASLVTQLPGFDSNFPSKHYSGYINIDGSGENGKNLFYYLVSSERNPKKDPLVLWLNGGPGCSSFDGFVYEHGPFNFEAAKSKGSLPTLHTNPYSWSKVSNIIYLDSPVGVGLSYSKNSTKYVTGDLQTASDTHAFLLKHH</sequence>
<dbReference type="AlphaFoldDB" id="A0A6P5NLA5"/>
<dbReference type="InterPro" id="IPR029058">
    <property type="entry name" value="AB_hydrolase_fold"/>
</dbReference>
<feature type="signal peptide" evidence="2">
    <location>
        <begin position="1"/>
        <end position="30"/>
    </location>
</feature>
<name>A0A6P5NLA5_ARADU</name>
<dbReference type="GO" id="GO:0004185">
    <property type="term" value="F:serine-type carboxypeptidase activity"/>
    <property type="evidence" value="ECO:0007669"/>
    <property type="project" value="InterPro"/>
</dbReference>